<reference evidence="6" key="1">
    <citation type="journal article" date="2019" name="Int. J. Syst. Evol. Microbiol.">
        <title>The Global Catalogue of Microorganisms (GCM) 10K type strain sequencing project: providing services to taxonomists for standard genome sequencing and annotation.</title>
        <authorList>
            <consortium name="The Broad Institute Genomics Platform"/>
            <consortium name="The Broad Institute Genome Sequencing Center for Infectious Disease"/>
            <person name="Wu L."/>
            <person name="Ma J."/>
        </authorList>
    </citation>
    <scope>NUCLEOTIDE SEQUENCE [LARGE SCALE GENOMIC DNA]</scope>
    <source>
        <strain evidence="6">R28</strain>
    </source>
</reference>
<organism evidence="5 6">
    <name type="scientific">Ornithinibacillus salinisoli</name>
    <dbReference type="NCBI Taxonomy" id="1848459"/>
    <lineage>
        <taxon>Bacteria</taxon>
        <taxon>Bacillati</taxon>
        <taxon>Bacillota</taxon>
        <taxon>Bacilli</taxon>
        <taxon>Bacillales</taxon>
        <taxon>Bacillaceae</taxon>
        <taxon>Ornithinibacillus</taxon>
    </lineage>
</organism>
<dbReference type="SUPFAM" id="SSF55347">
    <property type="entry name" value="Glyceraldehyde-3-phosphate dehydrogenase-like, C-terminal domain"/>
    <property type="match status" value="1"/>
</dbReference>
<proteinExistence type="inferred from homology"/>
<dbReference type="EMBL" id="JBHUHQ010000015">
    <property type="protein sequence ID" value="MFD2044785.1"/>
    <property type="molecule type" value="Genomic_DNA"/>
</dbReference>
<evidence type="ECO:0000313" key="5">
    <source>
        <dbReference type="EMBL" id="MFD2044785.1"/>
    </source>
</evidence>
<comment type="similarity">
    <text evidence="1">Belongs to the Gfo/Idh/MocA family.</text>
</comment>
<dbReference type="Pfam" id="PF22725">
    <property type="entry name" value="GFO_IDH_MocA_C3"/>
    <property type="match status" value="1"/>
</dbReference>
<sequence length="333" mass="37094">MTKVRWGVLSTAGIAQKALLPAFSRADNAEVVAIASGGGIEKAEAVAKRFQIEKTYDSYDRLLDDQTIDAVYIPLPNHLHKNWVIQAAKKGKHILCEKPAALTAEDVEELKSICEESNVIFMEAFMYHFHPQHDRVKAIIAAGEIGEVTFMRAGFTFYLGQKDCNIRMSEQKGGGSIYDIGCYGIHAIRNILGQEPETVLVRATKDPDYDVDTDAIGFMTFSNGVRATFDSSFNLYNRTEYEVFGTKGRITVPRAYRPDKNGGEGLIIVEKDGVTLTEAITADQYREEVEHISQAILMDDRNLKHSIANTINNMRVIDACYQSIESGEVVKIK</sequence>
<dbReference type="SUPFAM" id="SSF51735">
    <property type="entry name" value="NAD(P)-binding Rossmann-fold domains"/>
    <property type="match status" value="1"/>
</dbReference>
<dbReference type="InterPro" id="IPR050984">
    <property type="entry name" value="Gfo/Idh/MocA_domain"/>
</dbReference>
<evidence type="ECO:0000259" key="3">
    <source>
        <dbReference type="Pfam" id="PF01408"/>
    </source>
</evidence>
<accession>A0ABW4W1Z2</accession>
<dbReference type="PANTHER" id="PTHR22604">
    <property type="entry name" value="OXIDOREDUCTASES"/>
    <property type="match status" value="1"/>
</dbReference>
<keyword evidence="2" id="KW-0560">Oxidoreductase</keyword>
<evidence type="ECO:0000259" key="4">
    <source>
        <dbReference type="Pfam" id="PF22725"/>
    </source>
</evidence>
<dbReference type="Proteomes" id="UP001597383">
    <property type="component" value="Unassembled WGS sequence"/>
</dbReference>
<protein>
    <submittedName>
        <fullName evidence="5">Gfo/Idh/MocA family protein</fullName>
    </submittedName>
</protein>
<feature type="domain" description="Gfo/Idh/MocA-like oxidoreductase N-terminal" evidence="3">
    <location>
        <begin position="5"/>
        <end position="124"/>
    </location>
</feature>
<dbReference type="InterPro" id="IPR000683">
    <property type="entry name" value="Gfo/Idh/MocA-like_OxRdtase_N"/>
</dbReference>
<dbReference type="InterPro" id="IPR036291">
    <property type="entry name" value="NAD(P)-bd_dom_sf"/>
</dbReference>
<dbReference type="RefSeq" id="WP_377555979.1">
    <property type="nucleotide sequence ID" value="NZ_JBHUHQ010000015.1"/>
</dbReference>
<evidence type="ECO:0000313" key="6">
    <source>
        <dbReference type="Proteomes" id="UP001597383"/>
    </source>
</evidence>
<dbReference type="Gene3D" id="3.40.50.720">
    <property type="entry name" value="NAD(P)-binding Rossmann-like Domain"/>
    <property type="match status" value="1"/>
</dbReference>
<name>A0ABW4W1Z2_9BACI</name>
<dbReference type="Gene3D" id="3.30.360.10">
    <property type="entry name" value="Dihydrodipicolinate Reductase, domain 2"/>
    <property type="match status" value="1"/>
</dbReference>
<dbReference type="PANTHER" id="PTHR22604:SF105">
    <property type="entry name" value="TRANS-1,2-DIHYDROBENZENE-1,2-DIOL DEHYDROGENASE"/>
    <property type="match status" value="1"/>
</dbReference>
<comment type="caution">
    <text evidence="5">The sequence shown here is derived from an EMBL/GenBank/DDBJ whole genome shotgun (WGS) entry which is preliminary data.</text>
</comment>
<keyword evidence="6" id="KW-1185">Reference proteome</keyword>
<evidence type="ECO:0000256" key="2">
    <source>
        <dbReference type="ARBA" id="ARBA00023002"/>
    </source>
</evidence>
<feature type="domain" description="GFO/IDH/MocA-like oxidoreductase" evidence="4">
    <location>
        <begin position="135"/>
        <end position="250"/>
    </location>
</feature>
<dbReference type="InterPro" id="IPR055170">
    <property type="entry name" value="GFO_IDH_MocA-like_dom"/>
</dbReference>
<dbReference type="Pfam" id="PF01408">
    <property type="entry name" value="GFO_IDH_MocA"/>
    <property type="match status" value="1"/>
</dbReference>
<gene>
    <name evidence="5" type="ORF">ACFSJF_10945</name>
</gene>
<evidence type="ECO:0000256" key="1">
    <source>
        <dbReference type="ARBA" id="ARBA00010928"/>
    </source>
</evidence>